<name>A0A3N0BQ34_9SPHI</name>
<organism evidence="2 3">
    <name type="scientific">Pedobacter jejuensis</name>
    <dbReference type="NCBI Taxonomy" id="1268550"/>
    <lineage>
        <taxon>Bacteria</taxon>
        <taxon>Pseudomonadati</taxon>
        <taxon>Bacteroidota</taxon>
        <taxon>Sphingobacteriia</taxon>
        <taxon>Sphingobacteriales</taxon>
        <taxon>Sphingobacteriaceae</taxon>
        <taxon>Pedobacter</taxon>
    </lineage>
</organism>
<gene>
    <name evidence="2" type="ORF">D7004_16915</name>
</gene>
<dbReference type="RefSeq" id="WP_123207005.1">
    <property type="nucleotide sequence ID" value="NZ_RBEE01000043.1"/>
</dbReference>
<protein>
    <recommendedName>
        <fullName evidence="4">LptE family protein</fullName>
    </recommendedName>
</protein>
<dbReference type="GO" id="GO:0019867">
    <property type="term" value="C:outer membrane"/>
    <property type="evidence" value="ECO:0007669"/>
    <property type="project" value="InterPro"/>
</dbReference>
<comment type="caution">
    <text evidence="2">The sequence shown here is derived from an EMBL/GenBank/DDBJ whole genome shotgun (WGS) entry which is preliminary data.</text>
</comment>
<dbReference type="EMBL" id="RBEE01000043">
    <property type="protein sequence ID" value="RNL50578.1"/>
    <property type="molecule type" value="Genomic_DNA"/>
</dbReference>
<dbReference type="AlphaFoldDB" id="A0A3N0BQ34"/>
<accession>A0A3N0BQ34</accession>
<dbReference type="PROSITE" id="PS51257">
    <property type="entry name" value="PROKAR_LIPOPROTEIN"/>
    <property type="match status" value="1"/>
</dbReference>
<evidence type="ECO:0008006" key="4">
    <source>
        <dbReference type="Google" id="ProtNLM"/>
    </source>
</evidence>
<dbReference type="OrthoDB" id="9790776at2"/>
<evidence type="ECO:0000256" key="1">
    <source>
        <dbReference type="SAM" id="SignalP"/>
    </source>
</evidence>
<proteinExistence type="predicted"/>
<dbReference type="GO" id="GO:0043165">
    <property type="term" value="P:Gram-negative-bacterium-type cell outer membrane assembly"/>
    <property type="evidence" value="ECO:0007669"/>
    <property type="project" value="InterPro"/>
</dbReference>
<feature type="chain" id="PRO_5018229368" description="LptE family protein" evidence="1">
    <location>
        <begin position="19"/>
        <end position="169"/>
    </location>
</feature>
<dbReference type="Proteomes" id="UP000274046">
    <property type="component" value="Unassembled WGS sequence"/>
</dbReference>
<sequence length="169" mass="18828">MKIKIFAFLIVTALSSCAYTFSGASIPLEMKTVTVRFFENSAQLVIPTLSQQFTEAVKSRIRSQTRLSITPTDGDAIFEGRITGYDIRPVALTSSSTPTASNNRLTITVAVKYINNIKGHDKESFEESFSRFYDFPLNGASIQSLQPVAIEAINKQLTEDIFNRAFAQW</sequence>
<evidence type="ECO:0000313" key="3">
    <source>
        <dbReference type="Proteomes" id="UP000274046"/>
    </source>
</evidence>
<dbReference type="Pfam" id="PF04390">
    <property type="entry name" value="LptE"/>
    <property type="match status" value="1"/>
</dbReference>
<reference evidence="2 3" key="1">
    <citation type="submission" date="2018-10" db="EMBL/GenBank/DDBJ databases">
        <title>Genome sequencing of Pedobacter jejuensis TNB23.</title>
        <authorList>
            <person name="Cho Y.-J."/>
            <person name="Cho A."/>
            <person name="Kim O.-S."/>
        </authorList>
    </citation>
    <scope>NUCLEOTIDE SEQUENCE [LARGE SCALE GENOMIC DNA]</scope>
    <source>
        <strain evidence="2 3">TNB23</strain>
    </source>
</reference>
<evidence type="ECO:0000313" key="2">
    <source>
        <dbReference type="EMBL" id="RNL50578.1"/>
    </source>
</evidence>
<keyword evidence="1" id="KW-0732">Signal</keyword>
<feature type="signal peptide" evidence="1">
    <location>
        <begin position="1"/>
        <end position="18"/>
    </location>
</feature>
<dbReference type="InterPro" id="IPR007485">
    <property type="entry name" value="LPS_assembly_LptE"/>
</dbReference>
<keyword evidence="3" id="KW-1185">Reference proteome</keyword>